<evidence type="ECO:0000256" key="4">
    <source>
        <dbReference type="SAM" id="MobiDB-lite"/>
    </source>
</evidence>
<proteinExistence type="predicted"/>
<keyword evidence="3" id="KW-0964">Secreted</keyword>
<keyword evidence="7" id="KW-1185">Reference proteome</keyword>
<evidence type="ECO:0000259" key="5">
    <source>
        <dbReference type="Pfam" id="PF20147"/>
    </source>
</evidence>
<dbReference type="AlphaFoldDB" id="A0A9W7CV91"/>
<accession>A0A9W7CV91</accession>
<dbReference type="GO" id="GO:0005576">
    <property type="term" value="C:extracellular region"/>
    <property type="evidence" value="ECO:0007669"/>
    <property type="project" value="UniProtKB-SubCell"/>
</dbReference>
<evidence type="ECO:0000256" key="1">
    <source>
        <dbReference type="ARBA" id="ARBA00004340"/>
    </source>
</evidence>
<dbReference type="InterPro" id="IPR045379">
    <property type="entry name" value="Crinkler_N"/>
</dbReference>
<feature type="compositionally biased region" description="Acidic residues" evidence="4">
    <location>
        <begin position="88"/>
        <end position="105"/>
    </location>
</feature>
<evidence type="ECO:0000313" key="6">
    <source>
        <dbReference type="EMBL" id="GMF39973.1"/>
    </source>
</evidence>
<protein>
    <submittedName>
        <fullName evidence="6">Unnamed protein product</fullName>
    </submittedName>
</protein>
<dbReference type="OrthoDB" id="129490at2759"/>
<dbReference type="EMBL" id="BSXT01001207">
    <property type="protein sequence ID" value="GMF39973.1"/>
    <property type="molecule type" value="Genomic_DNA"/>
</dbReference>
<evidence type="ECO:0000256" key="2">
    <source>
        <dbReference type="ARBA" id="ARBA00004613"/>
    </source>
</evidence>
<sequence>MVKFFCAVDGAVFEADIDQGASVSALKGKIHEKRMFQFPADDLQLFLAKTEGGAWLTKADVKNGVKDTTGLKLLDAGRAKLRHVGLSDEDVGEVAEEEEEEEEEEGKGPVHVLVVVPEHYAPHVPTVSVRTRAREGTKQVESAVKRHKGIVSKWEWKQEEEPIYCLEDNRMFFVNRETATEQLLKTHEQNYTRAMNKGGMTWEIPLVDNVSGLGKSTFGQEYIRRCNQKWDTLSDKREGKFLDVIRKSHTINIQLFPMDILAEEGNFDAAKAGLSLINHVRFYFEVLCENMPRALNPTALTNRPFTLSLSDLTAEVGPLFIVFDDIGASFDHAKLTDDIKRGERFMTFCDQVLHPLLSIEKIFFLIAGRASFLNYVGFRLTNRNMVSTPFVFPRLSLYLLRPPAIEEIIRKTYLDGREKVTIMEHCSLEDKHVTEVAVSLFKKTFGHPRSLVGAFKMCHTYDDFINYVAPDAPDAKIDWKVFAEELRHYEKPLRCLMDCLVYTEDNSVDLSGTWRGEGGKISTLDAIANRFGIAWEGTVTQAKLYMPSHVQRVIFASVYPPKELLEKVTPAIGEISIDYADQFELICLTRFQELFHEERYPKDVLPSFFPDKQLFGQCLVQFAKSTCWMPNIARSGNTHPGGFDKVMTCIDDVLIQLGRLSLKPLPQSASPDILLITMLPDGRKLMVGVAVKSYTGSSVTKKTVEEECNKFNRMLGSSMVSLNVLIVCATAFAKEFNVMFTNRDGTTAKSALYPSGDAAYVNEIILLNLSTSESRAEFFGIQENVVLQETLESVLKQTRVDTVLPVAEIIEGE</sequence>
<feature type="region of interest" description="Disordered" evidence="4">
    <location>
        <begin position="88"/>
        <end position="108"/>
    </location>
</feature>
<comment type="subcellular location">
    <subcellularLocation>
        <location evidence="1">Host cell</location>
    </subcellularLocation>
    <subcellularLocation>
        <location evidence="2">Secreted</location>
    </subcellularLocation>
</comment>
<feature type="domain" description="Crinkler effector protein N-terminal" evidence="5">
    <location>
        <begin position="2"/>
        <end position="115"/>
    </location>
</feature>
<gene>
    <name evidence="6" type="ORF">Pfra01_001208800</name>
</gene>
<comment type="caution">
    <text evidence="6">The sequence shown here is derived from an EMBL/GenBank/DDBJ whole genome shotgun (WGS) entry which is preliminary data.</text>
</comment>
<organism evidence="6 7">
    <name type="scientific">Phytophthora fragariaefolia</name>
    <dbReference type="NCBI Taxonomy" id="1490495"/>
    <lineage>
        <taxon>Eukaryota</taxon>
        <taxon>Sar</taxon>
        <taxon>Stramenopiles</taxon>
        <taxon>Oomycota</taxon>
        <taxon>Peronosporomycetes</taxon>
        <taxon>Peronosporales</taxon>
        <taxon>Peronosporaceae</taxon>
        <taxon>Phytophthora</taxon>
    </lineage>
</organism>
<evidence type="ECO:0000256" key="3">
    <source>
        <dbReference type="ARBA" id="ARBA00022525"/>
    </source>
</evidence>
<name>A0A9W7CV91_9STRA</name>
<dbReference type="GO" id="GO:0043657">
    <property type="term" value="C:host cell"/>
    <property type="evidence" value="ECO:0007669"/>
    <property type="project" value="UniProtKB-SubCell"/>
</dbReference>
<evidence type="ECO:0000313" key="7">
    <source>
        <dbReference type="Proteomes" id="UP001165121"/>
    </source>
</evidence>
<reference evidence="6" key="1">
    <citation type="submission" date="2023-04" db="EMBL/GenBank/DDBJ databases">
        <title>Phytophthora fragariaefolia NBRC 109709.</title>
        <authorList>
            <person name="Ichikawa N."/>
            <person name="Sato H."/>
            <person name="Tonouchi N."/>
        </authorList>
    </citation>
    <scope>NUCLEOTIDE SEQUENCE</scope>
    <source>
        <strain evidence="6">NBRC 109709</strain>
    </source>
</reference>
<dbReference type="Pfam" id="PF20147">
    <property type="entry name" value="Crinkler"/>
    <property type="match status" value="1"/>
</dbReference>
<dbReference type="Proteomes" id="UP001165121">
    <property type="component" value="Unassembled WGS sequence"/>
</dbReference>